<accession>A0A318E1F2</accession>
<dbReference type="RefSeq" id="WP_110267036.1">
    <property type="nucleotide sequence ID" value="NZ_CAWNXA010000022.1"/>
</dbReference>
<sequence length="794" mass="83574">MAKPLKIVLFVLGGLLLLLVVAAVALPLLFDPNSFRGQISEAVQKQTGRSFEVGNIELRVFPWLRVAVDDATLGNAEGFGDEPFAHIGQLGVGVKLMPLLADRQIEVSSVTLDGLRLNLAIDADGRSNWQDLLERQQDAADEDAPPAEAPTDGGVKFELINVEGVTISDAVVRYSDAQTQQSYRLEPFNLKTGTLVPDEPVDLEADLVAYAEKPKAAVEIRISTTMTRDADAQTILLDAIDAAIKARAEKAMGGEDVDVDVTLRGGVLADTGSMRFETRELKLEAKASGAAVPGGSQTLRLSGQALFDQGQGTLAFDDGRIEAAGVVVTTQIRGEGLGSERPRLSGPVSVAAFSPRALLDTLGIELQTADDQVLRSASLNTRYSGSFSSATLDELTLKLDDTTVQGRVAITDFATQALQLALRVDAIDADRYLPPKTADQGTGGEDKDAGDINGIELPTEALEALNANGTVDIGKLTINGLQLTDVRLTLSGSGKAPKTQELSAKLYGGNLNLSNRYSDPGTPAFAVKTQLNALDAAPFLRDLLGKDYVSGLGNVNVDLTGRGTTVGELRRTLSGSVAVKAENGAIKGFNLGQILRKGEAMLSGQAAPAETGPLETDFATISATATIVNGVLRTEDLSAASPAFRLAGSGEIDLAQETIRFLAKPTVVETSKGQGGKGLEQLKGLTIPIEIRGNLFSPSYKLALEDALKQRARGALQDKLAEELDLEPGQTSEEQIKQRLNEKLGDKLGELLGGRRKRDEQPAATPTPAPETGAKSAAPAAQPAPSATPAPAAQ</sequence>
<dbReference type="OrthoDB" id="9766390at2"/>
<feature type="region of interest" description="Disordered" evidence="1">
    <location>
        <begin position="723"/>
        <end position="794"/>
    </location>
</feature>
<dbReference type="PANTHER" id="PTHR30441:SF4">
    <property type="entry name" value="PROTEIN ASMA"/>
    <property type="match status" value="1"/>
</dbReference>
<evidence type="ECO:0000313" key="3">
    <source>
        <dbReference type="EMBL" id="PXV62920.1"/>
    </source>
</evidence>
<feature type="compositionally biased region" description="Low complexity" evidence="1">
    <location>
        <begin position="762"/>
        <end position="794"/>
    </location>
</feature>
<comment type="caution">
    <text evidence="3">The sequence shown here is derived from an EMBL/GenBank/DDBJ whole genome shotgun (WGS) entry which is preliminary data.</text>
</comment>
<name>A0A318E1F2_9GAMM</name>
<dbReference type="AlphaFoldDB" id="A0A318E1F2"/>
<reference evidence="3 4" key="1">
    <citation type="submission" date="2018-04" db="EMBL/GenBank/DDBJ databases">
        <title>Genomic Encyclopedia of Type Strains, Phase IV (KMG-IV): sequencing the most valuable type-strain genomes for metagenomic binning, comparative biology and taxonomic classification.</title>
        <authorList>
            <person name="Goeker M."/>
        </authorList>
    </citation>
    <scope>NUCLEOTIDE SEQUENCE [LARGE SCALE GENOMIC DNA]</scope>
    <source>
        <strain evidence="3 4">DSM 104150</strain>
    </source>
</reference>
<dbReference type="InterPro" id="IPR052894">
    <property type="entry name" value="AsmA-related"/>
</dbReference>
<feature type="region of interest" description="Disordered" evidence="1">
    <location>
        <begin position="433"/>
        <end position="452"/>
    </location>
</feature>
<dbReference type="Pfam" id="PF05170">
    <property type="entry name" value="AsmA"/>
    <property type="match status" value="1"/>
</dbReference>
<dbReference type="Proteomes" id="UP000248330">
    <property type="component" value="Unassembled WGS sequence"/>
</dbReference>
<protein>
    <submittedName>
        <fullName evidence="3">AsmA protein</fullName>
    </submittedName>
</protein>
<organism evidence="3 4">
    <name type="scientific">Sinimarinibacterium flocculans</name>
    <dbReference type="NCBI Taxonomy" id="985250"/>
    <lineage>
        <taxon>Bacteria</taxon>
        <taxon>Pseudomonadati</taxon>
        <taxon>Pseudomonadota</taxon>
        <taxon>Gammaproteobacteria</taxon>
        <taxon>Nevskiales</taxon>
        <taxon>Nevskiaceae</taxon>
        <taxon>Sinimarinibacterium</taxon>
    </lineage>
</organism>
<dbReference type="EMBL" id="QICN01000022">
    <property type="protein sequence ID" value="PXV62920.1"/>
    <property type="molecule type" value="Genomic_DNA"/>
</dbReference>
<keyword evidence="4" id="KW-1185">Reference proteome</keyword>
<evidence type="ECO:0000313" key="4">
    <source>
        <dbReference type="Proteomes" id="UP000248330"/>
    </source>
</evidence>
<evidence type="ECO:0000256" key="1">
    <source>
        <dbReference type="SAM" id="MobiDB-lite"/>
    </source>
</evidence>
<dbReference type="InterPro" id="IPR007844">
    <property type="entry name" value="AsmA"/>
</dbReference>
<dbReference type="GO" id="GO:0005886">
    <property type="term" value="C:plasma membrane"/>
    <property type="evidence" value="ECO:0007669"/>
    <property type="project" value="TreeGrafter"/>
</dbReference>
<feature type="domain" description="AsmA" evidence="2">
    <location>
        <begin position="1"/>
        <end position="636"/>
    </location>
</feature>
<gene>
    <name evidence="3" type="ORF">C8D93_1224</name>
</gene>
<proteinExistence type="predicted"/>
<dbReference type="PANTHER" id="PTHR30441">
    <property type="entry name" value="DUF748 DOMAIN-CONTAINING PROTEIN"/>
    <property type="match status" value="1"/>
</dbReference>
<dbReference type="GO" id="GO:0090313">
    <property type="term" value="P:regulation of protein targeting to membrane"/>
    <property type="evidence" value="ECO:0007669"/>
    <property type="project" value="TreeGrafter"/>
</dbReference>
<feature type="compositionally biased region" description="Basic and acidic residues" evidence="1">
    <location>
        <begin position="734"/>
        <end position="749"/>
    </location>
</feature>
<evidence type="ECO:0000259" key="2">
    <source>
        <dbReference type="Pfam" id="PF05170"/>
    </source>
</evidence>